<proteinExistence type="inferred from homology"/>
<dbReference type="GO" id="GO:0016020">
    <property type="term" value="C:membrane"/>
    <property type="evidence" value="ECO:0007669"/>
    <property type="project" value="UniProtKB-SubCell"/>
</dbReference>
<name>A0A8G0ZUX8_9RHOB</name>
<feature type="domain" description="Outer membrane protein beta-barrel" evidence="5">
    <location>
        <begin position="22"/>
        <end position="177"/>
    </location>
</feature>
<dbReference type="KEGG" id="nsm:JO391_02480"/>
<evidence type="ECO:0000256" key="3">
    <source>
        <dbReference type="ARBA" id="ARBA00023136"/>
    </source>
</evidence>
<dbReference type="Proteomes" id="UP000826300">
    <property type="component" value="Chromosome"/>
</dbReference>
<reference evidence="6" key="1">
    <citation type="submission" date="2021-02" db="EMBL/GenBank/DDBJ databases">
        <title>Rhodobacter shimadae sp. nov., an aerobic anoxygenic phototrophic bacterium isolated from a hot spring.</title>
        <authorList>
            <person name="Muramatsu S."/>
            <person name="Haruta S."/>
            <person name="Hirose S."/>
            <person name="Hanada S."/>
        </authorList>
    </citation>
    <scope>NUCLEOTIDE SEQUENCE</scope>
    <source>
        <strain evidence="6">N10</strain>
    </source>
</reference>
<organism evidence="6 7">
    <name type="scientific">Neotabrizicola shimadae</name>
    <dbReference type="NCBI Taxonomy" id="2807096"/>
    <lineage>
        <taxon>Bacteria</taxon>
        <taxon>Pseudomonadati</taxon>
        <taxon>Pseudomonadota</taxon>
        <taxon>Alphaproteobacteria</taxon>
        <taxon>Rhodobacterales</taxon>
        <taxon>Paracoccaceae</taxon>
        <taxon>Neotabrizicola</taxon>
    </lineage>
</organism>
<sequence length="177" mass="18371">MAAPVTEPVVAPVAVVVDVTPDWTGFYGGAQLGYGSINSTDGVADGNGGLGGVMAGYRYDFGTFITGIEGDYSWSNINLGDNHDGSLDALYHIKLQAGADLGQAFLYGTAGWAGAEGNFNGQNDSVNGWVAGVGADYDMGNNWTLGAEVLYNSFDDVAGTDVNADATTLMLRAAYRF</sequence>
<dbReference type="EMBL" id="CP069370">
    <property type="protein sequence ID" value="QYZ71821.1"/>
    <property type="molecule type" value="Genomic_DNA"/>
</dbReference>
<dbReference type="PANTHER" id="PTHR34001">
    <property type="entry name" value="BLL7405 PROTEIN"/>
    <property type="match status" value="1"/>
</dbReference>
<dbReference type="SUPFAM" id="SSF56925">
    <property type="entry name" value="OMPA-like"/>
    <property type="match status" value="1"/>
</dbReference>
<evidence type="ECO:0000259" key="5">
    <source>
        <dbReference type="Pfam" id="PF13505"/>
    </source>
</evidence>
<evidence type="ECO:0000313" key="7">
    <source>
        <dbReference type="Proteomes" id="UP000826300"/>
    </source>
</evidence>
<dbReference type="PANTHER" id="PTHR34001:SF3">
    <property type="entry name" value="BLL7405 PROTEIN"/>
    <property type="match status" value="1"/>
</dbReference>
<evidence type="ECO:0000256" key="1">
    <source>
        <dbReference type="ARBA" id="ARBA00004370"/>
    </source>
</evidence>
<dbReference type="Pfam" id="PF13505">
    <property type="entry name" value="OMP_b-brl"/>
    <property type="match status" value="1"/>
</dbReference>
<evidence type="ECO:0000256" key="2">
    <source>
        <dbReference type="ARBA" id="ARBA00022729"/>
    </source>
</evidence>
<keyword evidence="7" id="KW-1185">Reference proteome</keyword>
<gene>
    <name evidence="6" type="ORF">JO391_02480</name>
</gene>
<keyword evidence="3" id="KW-0472">Membrane</keyword>
<keyword evidence="2" id="KW-0732">Signal</keyword>
<dbReference type="InterPro" id="IPR011250">
    <property type="entry name" value="OMP/PagP_B-barrel"/>
</dbReference>
<comment type="similarity">
    <text evidence="4">Belongs to the Omp25/RopB family.</text>
</comment>
<accession>A0A8G0ZUX8</accession>
<comment type="subcellular location">
    <subcellularLocation>
        <location evidence="1">Membrane</location>
    </subcellularLocation>
</comment>
<dbReference type="AlphaFoldDB" id="A0A8G0ZUX8"/>
<evidence type="ECO:0000313" key="6">
    <source>
        <dbReference type="EMBL" id="QYZ71821.1"/>
    </source>
</evidence>
<protein>
    <submittedName>
        <fullName evidence="6">Porin family protein</fullName>
    </submittedName>
</protein>
<dbReference type="InterPro" id="IPR027385">
    <property type="entry name" value="Beta-barrel_OMP"/>
</dbReference>
<dbReference type="Gene3D" id="2.40.160.20">
    <property type="match status" value="1"/>
</dbReference>
<dbReference type="InterPro" id="IPR051692">
    <property type="entry name" value="OMP-like"/>
</dbReference>
<evidence type="ECO:0000256" key="4">
    <source>
        <dbReference type="ARBA" id="ARBA00038306"/>
    </source>
</evidence>